<dbReference type="AlphaFoldDB" id="A0A846M4H1"/>
<dbReference type="RefSeq" id="WP_166756912.1">
    <property type="nucleotide sequence ID" value="NZ_BAABJU010000020.1"/>
</dbReference>
<reference evidence="1" key="4">
    <citation type="submission" date="2024-05" db="EMBL/GenBank/DDBJ databases">
        <authorList>
            <person name="Sun Q."/>
            <person name="Zhou Y."/>
        </authorList>
    </citation>
    <scope>NUCLEOTIDE SEQUENCE</scope>
    <source>
        <strain evidence="1">CGMCC 4.5581</strain>
    </source>
</reference>
<protein>
    <recommendedName>
        <fullName evidence="5">Universal stress protein</fullName>
    </recommendedName>
</protein>
<gene>
    <name evidence="2" type="ORF">FB380_003888</name>
    <name evidence="1" type="ORF">GCM10011589_32000</name>
</gene>
<sequence>MRRCLVLANQTLGGPRLLDALQQRMAAREHEFYVVVPATPVAEQEREPGGEGEPADRARAVAAQRLTSALAEIRGLGAAADGEVGDRDPVQAVRLALRRFSADEIVVSTLRRGASRWLRADLPSRVERSFGLPVEHVVGGSEAA</sequence>
<reference evidence="2 3" key="3">
    <citation type="submission" date="2020-02" db="EMBL/GenBank/DDBJ databases">
        <title>Sequencing the genomes of 1000 actinobacteria strains.</title>
        <authorList>
            <person name="Klenk H.-P."/>
        </authorList>
    </citation>
    <scope>NUCLEOTIDE SEQUENCE [LARGE SCALE GENOMIC DNA]</scope>
    <source>
        <strain evidence="2 3">DSM 45201</strain>
    </source>
</reference>
<dbReference type="Proteomes" id="UP000648663">
    <property type="component" value="Unassembled WGS sequence"/>
</dbReference>
<proteinExistence type="predicted"/>
<evidence type="ECO:0000313" key="3">
    <source>
        <dbReference type="Proteomes" id="UP000552836"/>
    </source>
</evidence>
<evidence type="ECO:0000313" key="1">
    <source>
        <dbReference type="EMBL" id="GGL73422.1"/>
    </source>
</evidence>
<comment type="caution">
    <text evidence="2">The sequence shown here is derived from an EMBL/GenBank/DDBJ whole genome shotgun (WGS) entry which is preliminary data.</text>
</comment>
<accession>A0A846M4H1</accession>
<dbReference type="Gene3D" id="3.40.50.620">
    <property type="entry name" value="HUPs"/>
    <property type="match status" value="1"/>
</dbReference>
<organism evidence="2 3">
    <name type="scientific">Modestobacter marinus</name>
    <dbReference type="NCBI Taxonomy" id="477641"/>
    <lineage>
        <taxon>Bacteria</taxon>
        <taxon>Bacillati</taxon>
        <taxon>Actinomycetota</taxon>
        <taxon>Actinomycetes</taxon>
        <taxon>Geodermatophilales</taxon>
        <taxon>Geodermatophilaceae</taxon>
        <taxon>Modestobacter</taxon>
    </lineage>
</organism>
<evidence type="ECO:0000313" key="2">
    <source>
        <dbReference type="EMBL" id="NIH69400.1"/>
    </source>
</evidence>
<dbReference type="EMBL" id="JAAMPA010000002">
    <property type="protein sequence ID" value="NIH69400.1"/>
    <property type="molecule type" value="Genomic_DNA"/>
</dbReference>
<dbReference type="EMBL" id="BMMI01000006">
    <property type="protein sequence ID" value="GGL73422.1"/>
    <property type="molecule type" value="Genomic_DNA"/>
</dbReference>
<name>A0A846M4H1_9ACTN</name>
<reference evidence="1" key="1">
    <citation type="journal article" date="2014" name="Int. J. Syst. Evol. Microbiol.">
        <title>Complete genome of a new Firmicutes species belonging to the dominant human colonic microbiota ('Ruminococcus bicirculans') reveals two chromosomes and a selective capacity to utilize plant glucans.</title>
        <authorList>
            <consortium name="NISC Comparative Sequencing Program"/>
            <person name="Wegmann U."/>
            <person name="Louis P."/>
            <person name="Goesmann A."/>
            <person name="Henrissat B."/>
            <person name="Duncan S.H."/>
            <person name="Flint H.J."/>
        </authorList>
    </citation>
    <scope>NUCLEOTIDE SEQUENCE</scope>
    <source>
        <strain evidence="1">CGMCC 4.5581</strain>
    </source>
</reference>
<reference evidence="4" key="2">
    <citation type="journal article" date="2019" name="Int. J. Syst. Evol. Microbiol.">
        <title>The Global Catalogue of Microorganisms (GCM) 10K type strain sequencing project: providing services to taxonomists for standard genome sequencing and annotation.</title>
        <authorList>
            <consortium name="The Broad Institute Genomics Platform"/>
            <consortium name="The Broad Institute Genome Sequencing Center for Infectious Disease"/>
            <person name="Wu L."/>
            <person name="Ma J."/>
        </authorList>
    </citation>
    <scope>NUCLEOTIDE SEQUENCE [LARGE SCALE GENOMIC DNA]</scope>
    <source>
        <strain evidence="4">CGMCC 4.5581</strain>
    </source>
</reference>
<dbReference type="Proteomes" id="UP000552836">
    <property type="component" value="Unassembled WGS sequence"/>
</dbReference>
<dbReference type="InterPro" id="IPR014729">
    <property type="entry name" value="Rossmann-like_a/b/a_fold"/>
</dbReference>
<evidence type="ECO:0008006" key="5">
    <source>
        <dbReference type="Google" id="ProtNLM"/>
    </source>
</evidence>
<keyword evidence="4" id="KW-1185">Reference proteome</keyword>
<dbReference type="SUPFAM" id="SSF52402">
    <property type="entry name" value="Adenine nucleotide alpha hydrolases-like"/>
    <property type="match status" value="1"/>
</dbReference>
<evidence type="ECO:0000313" key="4">
    <source>
        <dbReference type="Proteomes" id="UP000648663"/>
    </source>
</evidence>